<evidence type="ECO:0000313" key="8">
    <source>
        <dbReference type="Proteomes" id="UP001347796"/>
    </source>
</evidence>
<evidence type="ECO:0000259" key="6">
    <source>
        <dbReference type="Pfam" id="PF01266"/>
    </source>
</evidence>
<evidence type="ECO:0000313" key="7">
    <source>
        <dbReference type="EMBL" id="KAK6185372.1"/>
    </source>
</evidence>
<reference evidence="7 8" key="1">
    <citation type="submission" date="2024-01" db="EMBL/GenBank/DDBJ databases">
        <title>The genome of the rayed Mediterranean limpet Patella caerulea (Linnaeus, 1758).</title>
        <authorList>
            <person name="Anh-Thu Weber A."/>
            <person name="Halstead-Nussloch G."/>
        </authorList>
    </citation>
    <scope>NUCLEOTIDE SEQUENCE [LARGE SCALE GENOMIC DNA]</scope>
    <source>
        <strain evidence="7">AATW-2023a</strain>
        <tissue evidence="7">Whole specimen</tissue>
    </source>
</reference>
<dbReference type="InterPro" id="IPR006076">
    <property type="entry name" value="FAD-dep_OxRdtase"/>
</dbReference>
<evidence type="ECO:0000256" key="4">
    <source>
        <dbReference type="ARBA" id="ARBA00022827"/>
    </source>
</evidence>
<evidence type="ECO:0000256" key="1">
    <source>
        <dbReference type="ARBA" id="ARBA00001974"/>
    </source>
</evidence>
<evidence type="ECO:0000256" key="3">
    <source>
        <dbReference type="ARBA" id="ARBA00022630"/>
    </source>
</evidence>
<dbReference type="Gene3D" id="3.50.50.60">
    <property type="entry name" value="FAD/NAD(P)-binding domain"/>
    <property type="match status" value="1"/>
</dbReference>
<dbReference type="SUPFAM" id="SSF51905">
    <property type="entry name" value="FAD/NAD(P)-binding domain"/>
    <property type="match status" value="1"/>
</dbReference>
<dbReference type="GO" id="GO:0008115">
    <property type="term" value="F:sarcosine oxidase activity"/>
    <property type="evidence" value="ECO:0007669"/>
    <property type="project" value="TreeGrafter"/>
</dbReference>
<sequence length="414" mass="45835">MAACRRTWCDEGRTHFEYIVVGCGGIGSAAVYWLAKRAKADVLGIEQFELGHHNGGSQDHSRIIRLTYHDDRYTKIARETFQAWHEVEKESGVQLVYKSGGLNMSRRGEADLIMENYAKAMDDQNIKYERLDSEALMKKFPQFEVDKDVISLYQPDAGLVDAALANSVHLQLARGYGASILANAPVIRVCRNDNGQITVQTTKGTFTCRRLVVAAGAWINQVLGSVGVHIPVTVTQEQVTYMGTPYIKEFTKDKFPIFVYHTPSHDFYQIPVHGNAATKIGADACGEVVTACTRTFTPDAALEKQSIDFMASIAPKFIGPVVQTKTCLYTMTPDRHYVIDKCDHVGFSDIVFCCGAGHAYKFACLLGKILSEMAIDGKTQYDIAGFTKNREAITNPNFKPLFQMAGDSANKAKL</sequence>
<dbReference type="PANTHER" id="PTHR10961:SF7">
    <property type="entry name" value="FAD DEPENDENT OXIDOREDUCTASE DOMAIN-CONTAINING PROTEIN"/>
    <property type="match status" value="1"/>
</dbReference>
<dbReference type="AlphaFoldDB" id="A0AAN8JU36"/>
<dbReference type="GO" id="GO:0050660">
    <property type="term" value="F:flavin adenine dinucleotide binding"/>
    <property type="evidence" value="ECO:0007669"/>
    <property type="project" value="InterPro"/>
</dbReference>
<accession>A0AAN8JU36</accession>
<comment type="cofactor">
    <cofactor evidence="1">
        <name>FAD</name>
        <dbReference type="ChEBI" id="CHEBI:57692"/>
    </cofactor>
</comment>
<evidence type="ECO:0000256" key="5">
    <source>
        <dbReference type="ARBA" id="ARBA00023002"/>
    </source>
</evidence>
<evidence type="ECO:0000256" key="2">
    <source>
        <dbReference type="ARBA" id="ARBA00010989"/>
    </source>
</evidence>
<protein>
    <recommendedName>
        <fullName evidence="6">FAD dependent oxidoreductase domain-containing protein</fullName>
    </recommendedName>
</protein>
<dbReference type="Gene3D" id="3.30.9.10">
    <property type="entry name" value="D-Amino Acid Oxidase, subunit A, domain 2"/>
    <property type="match status" value="1"/>
</dbReference>
<proteinExistence type="inferred from homology"/>
<name>A0AAN8JU36_PATCE</name>
<organism evidence="7 8">
    <name type="scientific">Patella caerulea</name>
    <name type="common">Rayed Mediterranean limpet</name>
    <dbReference type="NCBI Taxonomy" id="87958"/>
    <lineage>
        <taxon>Eukaryota</taxon>
        <taxon>Metazoa</taxon>
        <taxon>Spiralia</taxon>
        <taxon>Lophotrochozoa</taxon>
        <taxon>Mollusca</taxon>
        <taxon>Gastropoda</taxon>
        <taxon>Patellogastropoda</taxon>
        <taxon>Patelloidea</taxon>
        <taxon>Patellidae</taxon>
        <taxon>Patella</taxon>
    </lineage>
</organism>
<keyword evidence="8" id="KW-1185">Reference proteome</keyword>
<dbReference type="Proteomes" id="UP001347796">
    <property type="component" value="Unassembled WGS sequence"/>
</dbReference>
<dbReference type="PANTHER" id="PTHR10961">
    <property type="entry name" value="PEROXISOMAL SARCOSINE OXIDASE"/>
    <property type="match status" value="1"/>
</dbReference>
<dbReference type="InterPro" id="IPR045170">
    <property type="entry name" value="MTOX"/>
</dbReference>
<keyword evidence="4" id="KW-0274">FAD</keyword>
<dbReference type="FunFam" id="3.50.50.60:FF:001076">
    <property type="entry name" value="Uncharacterized protein"/>
    <property type="match status" value="1"/>
</dbReference>
<comment type="caution">
    <text evidence="7">The sequence shown here is derived from an EMBL/GenBank/DDBJ whole genome shotgun (WGS) entry which is preliminary data.</text>
</comment>
<dbReference type="Pfam" id="PF01266">
    <property type="entry name" value="DAO"/>
    <property type="match status" value="1"/>
</dbReference>
<dbReference type="InterPro" id="IPR036188">
    <property type="entry name" value="FAD/NAD-bd_sf"/>
</dbReference>
<dbReference type="SUPFAM" id="SSF54373">
    <property type="entry name" value="FAD-linked reductases, C-terminal domain"/>
    <property type="match status" value="1"/>
</dbReference>
<dbReference type="NCBIfam" id="NF008425">
    <property type="entry name" value="PRK11259.1"/>
    <property type="match status" value="1"/>
</dbReference>
<dbReference type="EMBL" id="JAZGQO010000006">
    <property type="protein sequence ID" value="KAK6185372.1"/>
    <property type="molecule type" value="Genomic_DNA"/>
</dbReference>
<keyword evidence="5" id="KW-0560">Oxidoreductase</keyword>
<gene>
    <name evidence="7" type="ORF">SNE40_007622</name>
</gene>
<keyword evidence="3" id="KW-0285">Flavoprotein</keyword>
<feature type="domain" description="FAD dependent oxidoreductase" evidence="6">
    <location>
        <begin position="18"/>
        <end position="373"/>
    </location>
</feature>
<comment type="similarity">
    <text evidence="2">Belongs to the MSOX/MTOX family.</text>
</comment>